<proteinExistence type="predicted"/>
<dbReference type="EMBL" id="WUBJ01000009">
    <property type="protein sequence ID" value="MWV56866.1"/>
    <property type="molecule type" value="Genomic_DNA"/>
</dbReference>
<evidence type="ECO:0000256" key="1">
    <source>
        <dbReference type="SAM" id="Phobius"/>
    </source>
</evidence>
<reference evidence="2 4" key="2">
    <citation type="submission" date="2019-11" db="EMBL/GenBank/DDBJ databases">
        <title>Streptococcis sp. isolated from the respiratory tract of Marmot.</title>
        <authorList>
            <person name="Zhang G."/>
        </authorList>
    </citation>
    <scope>NUCLEOTIDE SEQUENCE [LARGE SCALE GENOMIC DNA]</scope>
    <source>
        <strain evidence="4">zg-86</strain>
        <strain evidence="2">Zg-86</strain>
    </source>
</reference>
<protein>
    <submittedName>
        <fullName evidence="3">Uncharacterized protein</fullName>
    </submittedName>
</protein>
<gene>
    <name evidence="2" type="ORF">GGG87_07710</name>
    <name evidence="3" type="ORF">GGH11_07750</name>
</gene>
<sequence>MAKNPLEDSIQSRMSAERYQVSTKGKKREKIPVFQILLILSMILGLIMTLVGVLTQLLK</sequence>
<accession>A0A6I4RAL4</accession>
<dbReference type="Proteomes" id="UP000435060">
    <property type="component" value="Unassembled WGS sequence"/>
</dbReference>
<dbReference type="EMBL" id="WLCG01000010">
    <property type="protein sequence ID" value="MTB64879.1"/>
    <property type="molecule type" value="Genomic_DNA"/>
</dbReference>
<comment type="caution">
    <text evidence="3">The sequence shown here is derived from an EMBL/GenBank/DDBJ whole genome shotgun (WGS) entry which is preliminary data.</text>
</comment>
<evidence type="ECO:0000313" key="2">
    <source>
        <dbReference type="EMBL" id="MTB64879.1"/>
    </source>
</evidence>
<dbReference type="AlphaFoldDB" id="A0A6I4RAL4"/>
<name>A0A6I4RAL4_9STRE</name>
<feature type="transmembrane region" description="Helical" evidence="1">
    <location>
        <begin position="36"/>
        <end position="58"/>
    </location>
</feature>
<organism evidence="3 5">
    <name type="scientific">Streptococcus zhangguiae</name>
    <dbReference type="NCBI Taxonomy" id="2664091"/>
    <lineage>
        <taxon>Bacteria</taxon>
        <taxon>Bacillati</taxon>
        <taxon>Bacillota</taxon>
        <taxon>Bacilli</taxon>
        <taxon>Lactobacillales</taxon>
        <taxon>Streptococcaceae</taxon>
        <taxon>Streptococcus</taxon>
    </lineage>
</organism>
<reference evidence="3 5" key="1">
    <citation type="submission" date="2019-10" db="EMBL/GenBank/DDBJ databases">
        <title>Streptococcis sp, isolated from the respiratory tract of Marmot.</title>
        <authorList>
            <person name="Zhang G."/>
        </authorList>
    </citation>
    <scope>NUCLEOTIDE SEQUENCE [LARGE SCALE GENOMIC DNA]</scope>
    <source>
        <strain evidence="3">Zg-70</strain>
        <strain evidence="5">zg-70</strain>
    </source>
</reference>
<keyword evidence="1" id="KW-1133">Transmembrane helix</keyword>
<keyword evidence="1" id="KW-0472">Membrane</keyword>
<evidence type="ECO:0000313" key="4">
    <source>
        <dbReference type="Proteomes" id="UP000435060"/>
    </source>
</evidence>
<dbReference type="Proteomes" id="UP000435423">
    <property type="component" value="Unassembled WGS sequence"/>
</dbReference>
<evidence type="ECO:0000313" key="5">
    <source>
        <dbReference type="Proteomes" id="UP000435423"/>
    </source>
</evidence>
<dbReference type="RefSeq" id="WP_154608703.1">
    <property type="nucleotide sequence ID" value="NZ_CP072115.1"/>
</dbReference>
<keyword evidence="4" id="KW-1185">Reference proteome</keyword>
<evidence type="ECO:0000313" key="3">
    <source>
        <dbReference type="EMBL" id="MWV56866.1"/>
    </source>
</evidence>
<keyword evidence="1" id="KW-0812">Transmembrane</keyword>